<gene>
    <name evidence="1" type="primary">XAB2_2</name>
    <name evidence="1" type="ORF">FOZ62_005551</name>
</gene>
<sequence length="77" mass="8648">RKRARDDESSGDSVAKRLRLQEEKLDFIESSAFTGEKEGFSFKMGARGLGYYRDLGGLLALETSRGEDEDIELSEDL</sequence>
<comment type="caution">
    <text evidence="1">The sequence shown here is derived from an EMBL/GenBank/DDBJ whole genome shotgun (WGS) entry which is preliminary data.</text>
</comment>
<evidence type="ECO:0000313" key="1">
    <source>
        <dbReference type="EMBL" id="KAF4727935.1"/>
    </source>
</evidence>
<dbReference type="EMBL" id="JABANM010017340">
    <property type="protein sequence ID" value="KAF4727935.1"/>
    <property type="molecule type" value="Genomic_DNA"/>
</dbReference>
<accession>A0A7J6S5P5</accession>
<dbReference type="AlphaFoldDB" id="A0A7J6S5P5"/>
<protein>
    <submittedName>
        <fullName evidence="1">Pre-mRNA-splicing factor SYF1</fullName>
    </submittedName>
</protein>
<feature type="non-terminal residue" evidence="1">
    <location>
        <position position="77"/>
    </location>
</feature>
<name>A0A7J6S5P5_PEROL</name>
<reference evidence="1 2" key="1">
    <citation type="submission" date="2020-04" db="EMBL/GenBank/DDBJ databases">
        <title>Perkinsus olseni comparative genomics.</title>
        <authorList>
            <person name="Bogema D.R."/>
        </authorList>
    </citation>
    <scope>NUCLEOTIDE SEQUENCE [LARGE SCALE GENOMIC DNA]</scope>
    <source>
        <strain evidence="1">ATCC PRA-205</strain>
    </source>
</reference>
<evidence type="ECO:0000313" key="2">
    <source>
        <dbReference type="Proteomes" id="UP000574390"/>
    </source>
</evidence>
<proteinExistence type="predicted"/>
<dbReference type="Proteomes" id="UP000574390">
    <property type="component" value="Unassembled WGS sequence"/>
</dbReference>
<organism evidence="1 2">
    <name type="scientific">Perkinsus olseni</name>
    <name type="common">Perkinsus atlanticus</name>
    <dbReference type="NCBI Taxonomy" id="32597"/>
    <lineage>
        <taxon>Eukaryota</taxon>
        <taxon>Sar</taxon>
        <taxon>Alveolata</taxon>
        <taxon>Perkinsozoa</taxon>
        <taxon>Perkinsea</taxon>
        <taxon>Perkinsida</taxon>
        <taxon>Perkinsidae</taxon>
        <taxon>Perkinsus</taxon>
    </lineage>
</organism>